<dbReference type="AlphaFoldDB" id="A0A1G7N4V8"/>
<gene>
    <name evidence="1" type="ORF">SAMN05421827_101209</name>
</gene>
<accession>A0A1G7N4V8</accession>
<proteinExistence type="predicted"/>
<evidence type="ECO:0000313" key="1">
    <source>
        <dbReference type="EMBL" id="SDF68986.1"/>
    </source>
</evidence>
<dbReference type="EMBL" id="FNCH01000001">
    <property type="protein sequence ID" value="SDF68986.1"/>
    <property type="molecule type" value="Genomic_DNA"/>
</dbReference>
<evidence type="ECO:0000313" key="2">
    <source>
        <dbReference type="Proteomes" id="UP000199643"/>
    </source>
</evidence>
<dbReference type="OrthoDB" id="769518at2"/>
<reference evidence="2" key="1">
    <citation type="submission" date="2016-10" db="EMBL/GenBank/DDBJ databases">
        <authorList>
            <person name="Varghese N."/>
            <person name="Submissions S."/>
        </authorList>
    </citation>
    <scope>NUCLEOTIDE SEQUENCE [LARGE SCALE GENOMIC DNA]</scope>
    <source>
        <strain evidence="2">DSM 17933</strain>
    </source>
</reference>
<dbReference type="RefSeq" id="WP_143009002.1">
    <property type="nucleotide sequence ID" value="NZ_FNCH01000001.1"/>
</dbReference>
<organism evidence="1 2">
    <name type="scientific">Pedobacter terrae</name>
    <dbReference type="NCBI Taxonomy" id="405671"/>
    <lineage>
        <taxon>Bacteria</taxon>
        <taxon>Pseudomonadati</taxon>
        <taxon>Bacteroidota</taxon>
        <taxon>Sphingobacteriia</taxon>
        <taxon>Sphingobacteriales</taxon>
        <taxon>Sphingobacteriaceae</taxon>
        <taxon>Pedobacter</taxon>
    </lineage>
</organism>
<protein>
    <submittedName>
        <fullName evidence="1">Uncharacterized protein</fullName>
    </submittedName>
</protein>
<name>A0A1G7N4V8_9SPHI</name>
<keyword evidence="2" id="KW-1185">Reference proteome</keyword>
<dbReference type="Proteomes" id="UP000199643">
    <property type="component" value="Unassembled WGS sequence"/>
</dbReference>
<sequence length="83" mass="9857">MRVKGTFIYTLKTGENALILLAENKSEQEKLYHYLAVDAYRFKKEIAEEEPRIELISAGYRNEKGEILWSEEYIPVPKWYDLN</sequence>
<dbReference type="STRING" id="405671.SAMN05421827_101209"/>